<dbReference type="PANTHER" id="PTHR43433">
    <property type="entry name" value="HYDROLASE, ALPHA/BETA FOLD FAMILY PROTEIN"/>
    <property type="match status" value="1"/>
</dbReference>
<dbReference type="Gene3D" id="3.40.50.1820">
    <property type="entry name" value="alpha/beta hydrolase"/>
    <property type="match status" value="1"/>
</dbReference>
<evidence type="ECO:0000259" key="1">
    <source>
        <dbReference type="Pfam" id="PF00561"/>
    </source>
</evidence>
<reference evidence="2 3" key="1">
    <citation type="submission" date="2017-05" db="EMBL/GenBank/DDBJ databases">
        <title>Genome Analysis of Maritalea myrionectae HL2708#5.</title>
        <authorList>
            <consortium name="Cotde Inc.-PKNU"/>
            <person name="Jang D."/>
            <person name="Oh H.-M."/>
        </authorList>
    </citation>
    <scope>NUCLEOTIDE SEQUENCE [LARGE SCALE GENOMIC DNA]</scope>
    <source>
        <strain evidence="2 3">HL2708#5</strain>
    </source>
</reference>
<dbReference type="PANTHER" id="PTHR43433:SF5">
    <property type="entry name" value="AB HYDROLASE-1 DOMAIN-CONTAINING PROTEIN"/>
    <property type="match status" value="1"/>
</dbReference>
<keyword evidence="3" id="KW-1185">Reference proteome</keyword>
<dbReference type="AlphaFoldDB" id="A0A2R4ME36"/>
<name>A0A2R4ME36_9HYPH</name>
<feature type="domain" description="AB hydrolase-1" evidence="1">
    <location>
        <begin position="20"/>
        <end position="121"/>
    </location>
</feature>
<dbReference type="InterPro" id="IPR000073">
    <property type="entry name" value="AB_hydrolase_1"/>
</dbReference>
<dbReference type="KEGG" id="mmyr:MXMO3_01627"/>
<evidence type="ECO:0000313" key="3">
    <source>
        <dbReference type="Proteomes" id="UP000258927"/>
    </source>
</evidence>
<dbReference type="Pfam" id="PF00561">
    <property type="entry name" value="Abhydrolase_1"/>
    <property type="match status" value="1"/>
</dbReference>
<dbReference type="GO" id="GO:0046503">
    <property type="term" value="P:glycerolipid catabolic process"/>
    <property type="evidence" value="ECO:0007669"/>
    <property type="project" value="TreeGrafter"/>
</dbReference>
<gene>
    <name evidence="2" type="ORF">MXMO3_01627</name>
</gene>
<protein>
    <submittedName>
        <fullName evidence="2">Chloride peroxidase</fullName>
    </submittedName>
</protein>
<keyword evidence="2" id="KW-0575">Peroxidase</keyword>
<dbReference type="RefSeq" id="WP_117395525.1">
    <property type="nucleotide sequence ID" value="NZ_CP021330.1"/>
</dbReference>
<dbReference type="InterPro" id="IPR050471">
    <property type="entry name" value="AB_hydrolase"/>
</dbReference>
<sequence>MPTFTSEGYEIAFSIYGEGPTVLLVHGFASNGKVNWVDTGWVEELVDAGYRVVTIDNRGHGKSEKIYDTAAYPSSEMAKDSINLIDYLGVKQVAIMGYSMGARISAYVSMTAPDKIACAVFGGLGERMTVGMSNSTTIVDALLAPTLDEVKDRTGRTFRIFAEHTKSDLKALAACMGSSRQKISQEDVAKIDVPVLVAVGSDDEVGGRPEPLAALMDKGESLVIEGRDHMRATGDKQFKEGVLDFFSRVYPVG</sequence>
<accession>A0A2R4ME36</accession>
<keyword evidence="2" id="KW-0560">Oxidoreductase</keyword>
<dbReference type="SUPFAM" id="SSF53474">
    <property type="entry name" value="alpha/beta-Hydrolases"/>
    <property type="match status" value="1"/>
</dbReference>
<dbReference type="GO" id="GO:0004601">
    <property type="term" value="F:peroxidase activity"/>
    <property type="evidence" value="ECO:0007669"/>
    <property type="project" value="UniProtKB-KW"/>
</dbReference>
<dbReference type="STRING" id="1122213.GCA_000423365_01163"/>
<dbReference type="GO" id="GO:0004806">
    <property type="term" value="F:triacylglycerol lipase activity"/>
    <property type="evidence" value="ECO:0007669"/>
    <property type="project" value="TreeGrafter"/>
</dbReference>
<dbReference type="Proteomes" id="UP000258927">
    <property type="component" value="Chromosome"/>
</dbReference>
<dbReference type="InterPro" id="IPR029058">
    <property type="entry name" value="AB_hydrolase_fold"/>
</dbReference>
<dbReference type="EMBL" id="CP021330">
    <property type="protein sequence ID" value="AVX04156.1"/>
    <property type="molecule type" value="Genomic_DNA"/>
</dbReference>
<evidence type="ECO:0000313" key="2">
    <source>
        <dbReference type="EMBL" id="AVX04156.1"/>
    </source>
</evidence>
<proteinExistence type="predicted"/>
<organism evidence="2 3">
    <name type="scientific">Maritalea myrionectae</name>
    <dbReference type="NCBI Taxonomy" id="454601"/>
    <lineage>
        <taxon>Bacteria</taxon>
        <taxon>Pseudomonadati</taxon>
        <taxon>Pseudomonadota</taxon>
        <taxon>Alphaproteobacteria</taxon>
        <taxon>Hyphomicrobiales</taxon>
        <taxon>Devosiaceae</taxon>
        <taxon>Maritalea</taxon>
    </lineage>
</organism>